<sequence length="154" mass="16817">MEIVLLVLPVKHLHHPSVKLQLLRDRPLQRSPALPLGAVNVDDLIKLQSGRGLWSCSEALGDGSEDSRCSHPVPAVEVEDIVSAADASSSFSLFLQLTENSFSSRVNRVSLNNLSTHDRFDWSNERGGKLGSVDLCSVATKSSAIILLTPFHYE</sequence>
<dbReference type="EMBL" id="GBRH01232750">
    <property type="protein sequence ID" value="JAD65145.1"/>
    <property type="molecule type" value="Transcribed_RNA"/>
</dbReference>
<protein>
    <submittedName>
        <fullName evidence="1">Uncharacterized protein</fullName>
    </submittedName>
</protein>
<evidence type="ECO:0000313" key="1">
    <source>
        <dbReference type="EMBL" id="JAD65145.1"/>
    </source>
</evidence>
<dbReference type="AlphaFoldDB" id="A0A0A9BVI0"/>
<reference evidence="1" key="1">
    <citation type="submission" date="2014-09" db="EMBL/GenBank/DDBJ databases">
        <authorList>
            <person name="Magalhaes I.L.F."/>
            <person name="Oliveira U."/>
            <person name="Santos F.R."/>
            <person name="Vidigal T.H.D.A."/>
            <person name="Brescovit A.D."/>
            <person name="Santos A.J."/>
        </authorList>
    </citation>
    <scope>NUCLEOTIDE SEQUENCE</scope>
    <source>
        <tissue evidence="1">Shoot tissue taken approximately 20 cm above the soil surface</tissue>
    </source>
</reference>
<organism evidence="1">
    <name type="scientific">Arundo donax</name>
    <name type="common">Giant reed</name>
    <name type="synonym">Donax arundinaceus</name>
    <dbReference type="NCBI Taxonomy" id="35708"/>
    <lineage>
        <taxon>Eukaryota</taxon>
        <taxon>Viridiplantae</taxon>
        <taxon>Streptophyta</taxon>
        <taxon>Embryophyta</taxon>
        <taxon>Tracheophyta</taxon>
        <taxon>Spermatophyta</taxon>
        <taxon>Magnoliopsida</taxon>
        <taxon>Liliopsida</taxon>
        <taxon>Poales</taxon>
        <taxon>Poaceae</taxon>
        <taxon>PACMAD clade</taxon>
        <taxon>Arundinoideae</taxon>
        <taxon>Arundineae</taxon>
        <taxon>Arundo</taxon>
    </lineage>
</organism>
<reference evidence="1" key="2">
    <citation type="journal article" date="2015" name="Data Brief">
        <title>Shoot transcriptome of the giant reed, Arundo donax.</title>
        <authorList>
            <person name="Barrero R.A."/>
            <person name="Guerrero F.D."/>
            <person name="Moolhuijzen P."/>
            <person name="Goolsby J.A."/>
            <person name="Tidwell J."/>
            <person name="Bellgard S.E."/>
            <person name="Bellgard M.I."/>
        </authorList>
    </citation>
    <scope>NUCLEOTIDE SEQUENCE</scope>
    <source>
        <tissue evidence="1">Shoot tissue taken approximately 20 cm above the soil surface</tissue>
    </source>
</reference>
<name>A0A0A9BVI0_ARUDO</name>
<accession>A0A0A9BVI0</accession>
<proteinExistence type="predicted"/>